<evidence type="ECO:0000259" key="8">
    <source>
        <dbReference type="PROSITE" id="PS51935"/>
    </source>
</evidence>
<evidence type="ECO:0000256" key="2">
    <source>
        <dbReference type="ARBA" id="ARBA00022670"/>
    </source>
</evidence>
<accession>A0A1C5H257</accession>
<reference evidence="9 10" key="1">
    <citation type="submission" date="2016-06" db="EMBL/GenBank/DDBJ databases">
        <authorList>
            <person name="Kjaerup R.B."/>
            <person name="Dalgaard T.S."/>
            <person name="Juul-Madsen H.R."/>
        </authorList>
    </citation>
    <scope>NUCLEOTIDE SEQUENCE [LARGE SCALE GENOMIC DNA]</scope>
    <source>
        <strain evidence="9 10">DSM 45097</strain>
    </source>
</reference>
<dbReference type="InterPro" id="IPR051794">
    <property type="entry name" value="PG_Endopeptidase_C40"/>
</dbReference>
<dbReference type="PANTHER" id="PTHR47359">
    <property type="entry name" value="PEPTIDOGLYCAN DL-ENDOPEPTIDASE CWLO"/>
    <property type="match status" value="1"/>
</dbReference>
<feature type="signal peptide" evidence="7">
    <location>
        <begin position="1"/>
        <end position="29"/>
    </location>
</feature>
<feature type="domain" description="NlpC/P60" evidence="8">
    <location>
        <begin position="280"/>
        <end position="409"/>
    </location>
</feature>
<sequence>MISPVLRPRLWSALLGAIVAAVIASPAYAEPPLPDTVPDAGSRPLATGSLQLPGTGAPVAGAPAPGVAPVDGRPTTSPAAPVANPADAPLLTLINAVDAQVGSLGDQLITLRQQRAETATQLADAERNRTAAQEALAKAQEQADEAAASALKEAAALPPGAFARNLQDLTAFQRLSRGERTEPTRTGTSGELTRARTAAQVAEQAYAAAQTRDRNVAEQFAAAQRALRAQETRLVTLRRDNATQLTRIEQQQDVVEQRIGVGYLNGPTGVGRNVGSLTAHPQALAAVRYALAQVGDPYVWAEEGPDAFDCSGLVWAAYRSAGYYGLPRVARDQYYATRGRTVDPSALLPGDLLFFASGSSWTTVHHMAMYIGGGKMVEAPRTGELVKISTVRWSRLYAATRVVGAVTGPAAPLPVVPSTPGGSAPTTIPTPVPTGSSAPAPTPSRSASPKPTPTRTTSPGGTTSPTPTGGSTPTPTPTPTGSSSPSPSGTPTTPPSSSAPAPSTSAPATTAPSPTQTTTAPSPTQTTTAPSPTQTTTAPSPAQTTTAPSPVQTSSVAPADSTSVAPADSTSSDPSTSTSTGG</sequence>
<proteinExistence type="inferred from homology"/>
<keyword evidence="10" id="KW-1185">Reference proteome</keyword>
<evidence type="ECO:0000256" key="4">
    <source>
        <dbReference type="ARBA" id="ARBA00022807"/>
    </source>
</evidence>
<dbReference type="Pfam" id="PF00877">
    <property type="entry name" value="NLPC_P60"/>
    <property type="match status" value="1"/>
</dbReference>
<feature type="compositionally biased region" description="Low complexity" evidence="6">
    <location>
        <begin position="433"/>
        <end position="582"/>
    </location>
</feature>
<gene>
    <name evidence="9" type="ORF">GA0074704_0929</name>
</gene>
<dbReference type="GO" id="GO:0006508">
    <property type="term" value="P:proteolysis"/>
    <property type="evidence" value="ECO:0007669"/>
    <property type="project" value="UniProtKB-KW"/>
</dbReference>
<organism evidence="9 10">
    <name type="scientific">Micromonospora siamensis</name>
    <dbReference type="NCBI Taxonomy" id="299152"/>
    <lineage>
        <taxon>Bacteria</taxon>
        <taxon>Bacillati</taxon>
        <taxon>Actinomycetota</taxon>
        <taxon>Actinomycetes</taxon>
        <taxon>Micromonosporales</taxon>
        <taxon>Micromonosporaceae</taxon>
        <taxon>Micromonospora</taxon>
    </lineage>
</organism>
<keyword evidence="7" id="KW-0732">Signal</keyword>
<name>A0A1C5H257_9ACTN</name>
<keyword evidence="5" id="KW-0175">Coiled coil</keyword>
<evidence type="ECO:0000256" key="5">
    <source>
        <dbReference type="SAM" id="Coils"/>
    </source>
</evidence>
<dbReference type="InterPro" id="IPR000064">
    <property type="entry name" value="NLP_P60_dom"/>
</dbReference>
<feature type="chain" id="PRO_5008717248" evidence="7">
    <location>
        <begin position="30"/>
        <end position="582"/>
    </location>
</feature>
<dbReference type="GO" id="GO:0008234">
    <property type="term" value="F:cysteine-type peptidase activity"/>
    <property type="evidence" value="ECO:0007669"/>
    <property type="project" value="UniProtKB-KW"/>
</dbReference>
<evidence type="ECO:0000256" key="1">
    <source>
        <dbReference type="ARBA" id="ARBA00007074"/>
    </source>
</evidence>
<keyword evidence="3 9" id="KW-0378">Hydrolase</keyword>
<protein>
    <submittedName>
        <fullName evidence="9">Cell wall-associated hydrolase, NlpC family</fullName>
    </submittedName>
</protein>
<dbReference type="EMBL" id="LT607751">
    <property type="protein sequence ID" value="SCG40136.1"/>
    <property type="molecule type" value="Genomic_DNA"/>
</dbReference>
<evidence type="ECO:0000256" key="7">
    <source>
        <dbReference type="SAM" id="SignalP"/>
    </source>
</evidence>
<keyword evidence="2" id="KW-0645">Protease</keyword>
<dbReference type="Gene3D" id="3.90.1720.10">
    <property type="entry name" value="endopeptidase domain like (from Nostoc punctiforme)"/>
    <property type="match status" value="1"/>
</dbReference>
<dbReference type="PROSITE" id="PS51935">
    <property type="entry name" value="NLPC_P60"/>
    <property type="match status" value="1"/>
</dbReference>
<dbReference type="SUPFAM" id="SSF54001">
    <property type="entry name" value="Cysteine proteinases"/>
    <property type="match status" value="1"/>
</dbReference>
<dbReference type="InterPro" id="IPR038765">
    <property type="entry name" value="Papain-like_cys_pep_sf"/>
</dbReference>
<feature type="region of interest" description="Disordered" evidence="6">
    <location>
        <begin position="408"/>
        <end position="582"/>
    </location>
</feature>
<evidence type="ECO:0000313" key="10">
    <source>
        <dbReference type="Proteomes" id="UP000198210"/>
    </source>
</evidence>
<dbReference type="Proteomes" id="UP000198210">
    <property type="component" value="Chromosome I"/>
</dbReference>
<feature type="coiled-coil region" evidence="5">
    <location>
        <begin position="108"/>
        <end position="149"/>
    </location>
</feature>
<feature type="region of interest" description="Disordered" evidence="6">
    <location>
        <begin position="34"/>
        <end position="60"/>
    </location>
</feature>
<evidence type="ECO:0000256" key="6">
    <source>
        <dbReference type="SAM" id="MobiDB-lite"/>
    </source>
</evidence>
<keyword evidence="4" id="KW-0788">Thiol protease</keyword>
<dbReference type="PANTHER" id="PTHR47359:SF3">
    <property type="entry name" value="NLP_P60 DOMAIN-CONTAINING PROTEIN-RELATED"/>
    <property type="match status" value="1"/>
</dbReference>
<evidence type="ECO:0000256" key="3">
    <source>
        <dbReference type="ARBA" id="ARBA00022801"/>
    </source>
</evidence>
<comment type="similarity">
    <text evidence="1">Belongs to the peptidase C40 family.</text>
</comment>
<dbReference type="AlphaFoldDB" id="A0A1C5H257"/>
<evidence type="ECO:0000313" key="9">
    <source>
        <dbReference type="EMBL" id="SCG40136.1"/>
    </source>
</evidence>